<dbReference type="KEGG" id="gry:D7I44_02040"/>
<dbReference type="InterPro" id="IPR029068">
    <property type="entry name" value="Glyas_Bleomycin-R_OHBP_Dase"/>
</dbReference>
<evidence type="ECO:0000259" key="1">
    <source>
        <dbReference type="PROSITE" id="PS51819"/>
    </source>
</evidence>
<dbReference type="RefSeq" id="WP_120787969.1">
    <property type="nucleotide sequence ID" value="NZ_CP032624.1"/>
</dbReference>
<organism evidence="2 3">
    <name type="scientific">Gryllotalpicola protaetiae</name>
    <dbReference type="NCBI Taxonomy" id="2419771"/>
    <lineage>
        <taxon>Bacteria</taxon>
        <taxon>Bacillati</taxon>
        <taxon>Actinomycetota</taxon>
        <taxon>Actinomycetes</taxon>
        <taxon>Micrococcales</taxon>
        <taxon>Microbacteriaceae</taxon>
        <taxon>Gryllotalpicola</taxon>
    </lineage>
</organism>
<dbReference type="PANTHER" id="PTHR35908">
    <property type="entry name" value="HYPOTHETICAL FUSION PROTEIN"/>
    <property type="match status" value="1"/>
</dbReference>
<sequence>MKILKQLTVFDTADLDASSAFWAGLLGGEVAAEPDWHTVMVDGEPRVAFQLAPNHIRPDWPDGQPQQLHLDVYVDEAREAVALAESLGARLLKAAPELDAEEGFQVYADPSGHPFCICWG</sequence>
<reference evidence="2 3" key="1">
    <citation type="submission" date="2018-09" db="EMBL/GenBank/DDBJ databases">
        <title>Genome sequencing of strain 2DFW10M-5.</title>
        <authorList>
            <person name="Heo J."/>
            <person name="Kim S.-J."/>
            <person name="Kwon S.-W."/>
        </authorList>
    </citation>
    <scope>NUCLEOTIDE SEQUENCE [LARGE SCALE GENOMIC DNA]</scope>
    <source>
        <strain evidence="2 3">2DFW10M-5</strain>
    </source>
</reference>
<evidence type="ECO:0000313" key="3">
    <source>
        <dbReference type="Proteomes" id="UP000275069"/>
    </source>
</evidence>
<name>A0A387BEN6_9MICO</name>
<dbReference type="SUPFAM" id="SSF54593">
    <property type="entry name" value="Glyoxalase/Bleomycin resistance protein/Dihydroxybiphenyl dioxygenase"/>
    <property type="match status" value="1"/>
</dbReference>
<dbReference type="Gene3D" id="3.10.180.10">
    <property type="entry name" value="2,3-Dihydroxybiphenyl 1,2-Dioxygenase, domain 1"/>
    <property type="match status" value="1"/>
</dbReference>
<feature type="domain" description="VOC" evidence="1">
    <location>
        <begin position="3"/>
        <end position="120"/>
    </location>
</feature>
<dbReference type="InterPro" id="IPR041581">
    <property type="entry name" value="Glyoxalase_6"/>
</dbReference>
<evidence type="ECO:0000313" key="2">
    <source>
        <dbReference type="EMBL" id="AYG02435.1"/>
    </source>
</evidence>
<dbReference type="PANTHER" id="PTHR35908:SF1">
    <property type="entry name" value="CONSERVED PROTEIN"/>
    <property type="match status" value="1"/>
</dbReference>
<dbReference type="InterPro" id="IPR037523">
    <property type="entry name" value="VOC_core"/>
</dbReference>
<dbReference type="CDD" id="cd06587">
    <property type="entry name" value="VOC"/>
    <property type="match status" value="1"/>
</dbReference>
<dbReference type="EMBL" id="CP032624">
    <property type="protein sequence ID" value="AYG02435.1"/>
    <property type="molecule type" value="Genomic_DNA"/>
</dbReference>
<dbReference type="OrthoDB" id="1645442at2"/>
<accession>A0A387BEN6</accession>
<dbReference type="Pfam" id="PF18029">
    <property type="entry name" value="Glyoxalase_6"/>
    <property type="match status" value="1"/>
</dbReference>
<proteinExistence type="predicted"/>
<dbReference type="PROSITE" id="PS51819">
    <property type="entry name" value="VOC"/>
    <property type="match status" value="1"/>
</dbReference>
<gene>
    <name evidence="2" type="ORF">D7I44_02040</name>
</gene>
<keyword evidence="3" id="KW-1185">Reference proteome</keyword>
<protein>
    <submittedName>
        <fullName evidence="2">VOC family protein</fullName>
    </submittedName>
</protein>
<dbReference type="Proteomes" id="UP000275069">
    <property type="component" value="Chromosome"/>
</dbReference>
<dbReference type="AlphaFoldDB" id="A0A387BEN6"/>